<sequence>MTAFDADVLVVGGGVGGVAAALAAADAGATVVLTEPTRWIGGQLTSQAVPPDEHPWIERFGATASYRRFRTAVRDHYRQHCPLSQRARVSVHLNPGSGAVSALCHEPRVALAVLREMLSPHEASGRLRVITGLVPDEVERDGPRVRAVRFADGTGQARWFTAAYVLDATETGDLLPLARVPYVTGTESQRETGEPGAPEHGDPQMMQGFTVCFAMDHLDGEDHTIDKPEQYGRWTAPDAPVRAAPQVGWPRPAADDEERRRRVLRPNPDPATDAGVIVSASHRGRFGDNGAYVATEDIWRFRRLIARGNFDPAPPSDITLVNCSANDYIDGSIVDVAPEVAAANIEAARQLSLSFFYWLQTEAPRADGGTGFPGLRLRGDVTGTPDGLAMAPYIREGRRLRALHTITQNDIAQSVRGDRGVRRYRDSVGVGSYKIDLHPSTKGGDRRYDPAWPFEIPLGALLSGDVDNLVAAAKNIGTTHITNGCYRVHPVEWNIGEAAGALAAFCVEQRVSPVAVRDTDALREDFQKYLVARGVELSWPPDVRPY</sequence>
<comment type="caution">
    <text evidence="2">The sequence shown here is derived from an EMBL/GenBank/DDBJ whole genome shotgun (WGS) entry which is preliminary data.</text>
</comment>
<keyword evidence="2" id="KW-0560">Oxidoreductase</keyword>
<name>A0ABV6LUM1_9ACTN</name>
<accession>A0ABV6LUM1</accession>
<dbReference type="GO" id="GO:0016491">
    <property type="term" value="F:oxidoreductase activity"/>
    <property type="evidence" value="ECO:0007669"/>
    <property type="project" value="UniProtKB-KW"/>
</dbReference>
<keyword evidence="3" id="KW-1185">Reference proteome</keyword>
<dbReference type="Proteomes" id="UP001589867">
    <property type="component" value="Unassembled WGS sequence"/>
</dbReference>
<dbReference type="InterPro" id="IPR005288">
    <property type="entry name" value="NadB"/>
</dbReference>
<dbReference type="PANTHER" id="PTHR42716">
    <property type="entry name" value="L-ASPARTATE OXIDASE"/>
    <property type="match status" value="1"/>
</dbReference>
<evidence type="ECO:0000313" key="3">
    <source>
        <dbReference type="Proteomes" id="UP001589867"/>
    </source>
</evidence>
<dbReference type="Gene3D" id="3.50.50.60">
    <property type="entry name" value="FAD/NAD(P)-binding domain"/>
    <property type="match status" value="1"/>
</dbReference>
<feature type="region of interest" description="Disordered" evidence="1">
    <location>
        <begin position="185"/>
        <end position="205"/>
    </location>
</feature>
<dbReference type="EMBL" id="JBHLUH010000002">
    <property type="protein sequence ID" value="MFC0526100.1"/>
    <property type="molecule type" value="Genomic_DNA"/>
</dbReference>
<proteinExistence type="predicted"/>
<dbReference type="SUPFAM" id="SSF51905">
    <property type="entry name" value="FAD/NAD(P)-binding domain"/>
    <property type="match status" value="1"/>
</dbReference>
<dbReference type="PANTHER" id="PTHR42716:SF1">
    <property type="entry name" value="SLL0471 PROTEIN"/>
    <property type="match status" value="1"/>
</dbReference>
<dbReference type="InterPro" id="IPR036188">
    <property type="entry name" value="FAD/NAD-bd_sf"/>
</dbReference>
<evidence type="ECO:0000256" key="1">
    <source>
        <dbReference type="SAM" id="MobiDB-lite"/>
    </source>
</evidence>
<protein>
    <submittedName>
        <fullName evidence="2">FAD-dependent oxidoreductase</fullName>
        <ecNumber evidence="2">1.-.-.-</ecNumber>
    </submittedName>
</protein>
<dbReference type="Pfam" id="PF12831">
    <property type="entry name" value="FAD_oxidored"/>
    <property type="match status" value="1"/>
</dbReference>
<evidence type="ECO:0000313" key="2">
    <source>
        <dbReference type="EMBL" id="MFC0526100.1"/>
    </source>
</evidence>
<feature type="region of interest" description="Disordered" evidence="1">
    <location>
        <begin position="242"/>
        <end position="275"/>
    </location>
</feature>
<dbReference type="RefSeq" id="WP_377243425.1">
    <property type="nucleotide sequence ID" value="NZ_JBHLUH010000002.1"/>
</dbReference>
<organism evidence="2 3">
    <name type="scientific">Phytohabitans kaempferiae</name>
    <dbReference type="NCBI Taxonomy" id="1620943"/>
    <lineage>
        <taxon>Bacteria</taxon>
        <taxon>Bacillati</taxon>
        <taxon>Actinomycetota</taxon>
        <taxon>Actinomycetes</taxon>
        <taxon>Micromonosporales</taxon>
        <taxon>Micromonosporaceae</taxon>
    </lineage>
</organism>
<reference evidence="2 3" key="1">
    <citation type="submission" date="2024-09" db="EMBL/GenBank/DDBJ databases">
        <authorList>
            <person name="Sun Q."/>
            <person name="Mori K."/>
        </authorList>
    </citation>
    <scope>NUCLEOTIDE SEQUENCE [LARGE SCALE GENOMIC DNA]</scope>
    <source>
        <strain evidence="2 3">TBRC 3947</strain>
    </source>
</reference>
<dbReference type="EC" id="1.-.-.-" evidence="2"/>
<feature type="compositionally biased region" description="Basic and acidic residues" evidence="1">
    <location>
        <begin position="188"/>
        <end position="202"/>
    </location>
</feature>
<gene>
    <name evidence="2" type="ORF">ACFFIA_00270</name>
</gene>